<evidence type="ECO:0000313" key="1">
    <source>
        <dbReference type="EMBL" id="MCQ3023739.1"/>
    </source>
</evidence>
<comment type="caution">
    <text evidence="1">The sequence shown here is derived from an EMBL/GenBank/DDBJ whole genome shotgun (WGS) entry which is preliminary data.</text>
</comment>
<dbReference type="RefSeq" id="WP_032074421.1">
    <property type="nucleotide sequence ID" value="NZ_JANAKN010000090.1"/>
</dbReference>
<dbReference type="AlphaFoldDB" id="A0A3M3A4P3"/>
<protein>
    <submittedName>
        <fullName evidence="1">Uncharacterized protein</fullName>
    </submittedName>
</protein>
<organism evidence="1 2">
    <name type="scientific">Pseudomonas savastanoi</name>
    <name type="common">Pseudomonas syringae pv. savastanoi</name>
    <dbReference type="NCBI Taxonomy" id="29438"/>
    <lineage>
        <taxon>Bacteria</taxon>
        <taxon>Pseudomonadati</taxon>
        <taxon>Pseudomonadota</taxon>
        <taxon>Gammaproteobacteria</taxon>
        <taxon>Pseudomonadales</taxon>
        <taxon>Pseudomonadaceae</taxon>
        <taxon>Pseudomonas</taxon>
    </lineage>
</organism>
<reference evidence="1" key="1">
    <citation type="submission" date="2022-07" db="EMBL/GenBank/DDBJ databases">
        <title>The diversity of lipopeptides in the P. syringae complex parallels phylogeny and sheds light on structural diversification during evolutionary history.</title>
        <authorList>
            <person name="Bricout A."/>
            <person name="Morris C.E."/>
            <person name="Chandeysson C."/>
            <person name="Duban M."/>
            <person name="Boistel C."/>
            <person name="Chataigne G."/>
            <person name="Lecouturier D."/>
            <person name="Jacques P."/>
            <person name="Leclere V."/>
            <person name="Rochex A."/>
        </authorList>
    </citation>
    <scope>NUCLEOTIDE SEQUENCE</scope>
    <source>
        <strain evidence="1">LYR0002</strain>
    </source>
</reference>
<sequence length="268" mass="30813">MTEKILDWRARRKWLGDIRSYSKGLLTPKLTATLERTRPKCWSDVMDWLPDHEEVVAKFSSRMSSFYSHFKGFHGCRPESLSSYYSDGLKGQNADAIIERFRLLFSDVPLVDLEQAILDMAHRESSEKGRIWLSGDDREMLEDFGHYVINGSEYLLALAAKLGTGGRGGEDYRLRLRTIGIPTILEVDIPIDLVPPLQQLEVARMLLSEWGQLRTKTPLGMSSTPCYVVRSDIPSECIKAHYHPARIRDFHHYVPTYINKIVRCEHCL</sequence>
<dbReference type="Proteomes" id="UP001206018">
    <property type="component" value="Unassembled WGS sequence"/>
</dbReference>
<evidence type="ECO:0000313" key="2">
    <source>
        <dbReference type="Proteomes" id="UP001206018"/>
    </source>
</evidence>
<gene>
    <name evidence="1" type="ORF">NLO85_25030</name>
</gene>
<dbReference type="EMBL" id="JANAKN010000090">
    <property type="protein sequence ID" value="MCQ3023739.1"/>
    <property type="molecule type" value="Genomic_DNA"/>
</dbReference>
<proteinExistence type="predicted"/>
<name>A0A3M3A4P3_PSESS</name>
<accession>A0A3M3A4P3</accession>